<name>A0A7S2JT46_9STRA</name>
<feature type="region of interest" description="Disordered" evidence="7">
    <location>
        <begin position="60"/>
        <end position="84"/>
    </location>
</feature>
<dbReference type="PANTHER" id="PTHR14211">
    <property type="entry name" value="GLIOMA SUPPRESSOR CANDIDATE REGION GENE 2"/>
    <property type="match status" value="1"/>
</dbReference>
<protein>
    <recommendedName>
        <fullName evidence="2 5">Ribosome biogenesis protein NOP53</fullName>
    </recommendedName>
</protein>
<evidence type="ECO:0000256" key="3">
    <source>
        <dbReference type="ARBA" id="ARBA00022517"/>
    </source>
</evidence>
<dbReference type="GO" id="GO:0008097">
    <property type="term" value="F:5S rRNA binding"/>
    <property type="evidence" value="ECO:0007669"/>
    <property type="project" value="TreeGrafter"/>
</dbReference>
<proteinExistence type="inferred from homology"/>
<evidence type="ECO:0000256" key="6">
    <source>
        <dbReference type="SAM" id="Coils"/>
    </source>
</evidence>
<feature type="region of interest" description="Disordered" evidence="7">
    <location>
        <begin position="1"/>
        <end position="20"/>
    </location>
</feature>
<dbReference type="InterPro" id="IPR011687">
    <property type="entry name" value="Nop53/GLTSCR2"/>
</dbReference>
<comment type="subcellular location">
    <subcellularLocation>
        <location evidence="5">Nucleus</location>
        <location evidence="5">Nucleolus</location>
    </subcellularLocation>
    <subcellularLocation>
        <location evidence="5">Nucleus</location>
        <location evidence="5">Nucleoplasm</location>
    </subcellularLocation>
</comment>
<feature type="region of interest" description="Disordered" evidence="7">
    <location>
        <begin position="405"/>
        <end position="434"/>
    </location>
</feature>
<dbReference type="GO" id="GO:0000027">
    <property type="term" value="P:ribosomal large subunit assembly"/>
    <property type="evidence" value="ECO:0007669"/>
    <property type="project" value="UniProtKB-UniRule"/>
</dbReference>
<keyword evidence="6" id="KW-0175">Coiled coil</keyword>
<feature type="coiled-coil region" evidence="6">
    <location>
        <begin position="322"/>
        <end position="349"/>
    </location>
</feature>
<feature type="compositionally biased region" description="Low complexity" evidence="7">
    <location>
        <begin position="105"/>
        <end position="120"/>
    </location>
</feature>
<feature type="compositionally biased region" description="Basic residues" evidence="7">
    <location>
        <begin position="277"/>
        <end position="296"/>
    </location>
</feature>
<reference evidence="8" key="1">
    <citation type="submission" date="2021-01" db="EMBL/GenBank/DDBJ databases">
        <authorList>
            <person name="Corre E."/>
            <person name="Pelletier E."/>
            <person name="Niang G."/>
            <person name="Scheremetjew M."/>
            <person name="Finn R."/>
            <person name="Kale V."/>
            <person name="Holt S."/>
            <person name="Cochrane G."/>
            <person name="Meng A."/>
            <person name="Brown T."/>
            <person name="Cohen L."/>
        </authorList>
    </citation>
    <scope>NUCLEOTIDE SEQUENCE</scope>
    <source>
        <strain evidence="8">B650</strain>
    </source>
</reference>
<dbReference type="PIRSF" id="PIRSF017302">
    <property type="entry name" value="Gltscr2"/>
    <property type="match status" value="1"/>
</dbReference>
<evidence type="ECO:0000256" key="7">
    <source>
        <dbReference type="SAM" id="MobiDB-lite"/>
    </source>
</evidence>
<dbReference type="AlphaFoldDB" id="A0A7S2JT46"/>
<keyword evidence="4 5" id="KW-0539">Nucleus</keyword>
<dbReference type="GO" id="GO:0005730">
    <property type="term" value="C:nucleolus"/>
    <property type="evidence" value="ECO:0007669"/>
    <property type="project" value="UniProtKB-SubCell"/>
</dbReference>
<feature type="region of interest" description="Disordered" evidence="7">
    <location>
        <begin position="105"/>
        <end position="127"/>
    </location>
</feature>
<feature type="region of interest" description="Disordered" evidence="7">
    <location>
        <begin position="250"/>
        <end position="308"/>
    </location>
</feature>
<dbReference type="EMBL" id="HBGY01001392">
    <property type="protein sequence ID" value="CAD9556826.1"/>
    <property type="molecule type" value="Transcribed_RNA"/>
</dbReference>
<feature type="region of interest" description="Disordered" evidence="7">
    <location>
        <begin position="161"/>
        <end position="215"/>
    </location>
</feature>
<dbReference type="Pfam" id="PF07767">
    <property type="entry name" value="Nop53"/>
    <property type="match status" value="1"/>
</dbReference>
<organism evidence="8">
    <name type="scientific">Leptocylindrus danicus</name>
    <dbReference type="NCBI Taxonomy" id="163516"/>
    <lineage>
        <taxon>Eukaryota</taxon>
        <taxon>Sar</taxon>
        <taxon>Stramenopiles</taxon>
        <taxon>Ochrophyta</taxon>
        <taxon>Bacillariophyta</taxon>
        <taxon>Coscinodiscophyceae</taxon>
        <taxon>Chaetocerotophycidae</taxon>
        <taxon>Leptocylindrales</taxon>
        <taxon>Leptocylindraceae</taxon>
        <taxon>Leptocylindrus</taxon>
    </lineage>
</organism>
<keyword evidence="3 5" id="KW-0690">Ribosome biogenesis</keyword>
<evidence type="ECO:0000256" key="4">
    <source>
        <dbReference type="ARBA" id="ARBA00023242"/>
    </source>
</evidence>
<evidence type="ECO:0000313" key="8">
    <source>
        <dbReference type="EMBL" id="CAD9556826.1"/>
    </source>
</evidence>
<comment type="similarity">
    <text evidence="1 5">Belongs to the NOP53 family.</text>
</comment>
<sequence>MAGKTRGSAKQRKRADAAAREITEQQIVAAEKEKLQSKGDDDLFILDTSGNNNGIAIVNKTKSSRYQTHTEEKKKQGGKQLGAGEARVKKLLKTHDAATLQAMAAKPKVVTKTSSKSKASFDLWGDSDIDGAVKDNKSCRKQIRGGQLLVPVTAHTMSAAGTAPVELVTPAEAARRAQRKSKPHTHKQQQPKVAVDLPHGGQSYQPDKEQHQDVIGEALAVELRRKDAVEYRRTPLWNGMSKETLALLDTRSDSDSDGDDDASDDEGGIAAAGNFQPKKKKEKLTRAQRNRQKRVRQHDVEMQKQKRLKKFNQSVMEVKTISKTLRREEADKKERKQQLNELLEKKKAEPLGVNLVEKLSSKIDPINAPALPVALSSEIAQGSLRSIKPKGSLMSERLESMAARKMAHKRRIGEKRKVTQGKIRPGKGREYMLV</sequence>
<evidence type="ECO:0000256" key="5">
    <source>
        <dbReference type="PIRNR" id="PIRNR017302"/>
    </source>
</evidence>
<comment type="function">
    <text evidence="5">May play a role in ribosome biogenesis.</text>
</comment>
<feature type="compositionally biased region" description="Basic residues" evidence="7">
    <location>
        <begin position="405"/>
        <end position="414"/>
    </location>
</feature>
<evidence type="ECO:0000256" key="1">
    <source>
        <dbReference type="ARBA" id="ARBA00008838"/>
    </source>
</evidence>
<feature type="compositionally biased region" description="Acidic residues" evidence="7">
    <location>
        <begin position="255"/>
        <end position="267"/>
    </location>
</feature>
<evidence type="ECO:0000256" key="2">
    <source>
        <dbReference type="ARBA" id="ARBA00018339"/>
    </source>
</evidence>
<accession>A0A7S2JT46</accession>
<gene>
    <name evidence="8" type="ORF">LDAN0321_LOCUS961</name>
</gene>
<dbReference type="GO" id="GO:0005654">
    <property type="term" value="C:nucleoplasm"/>
    <property type="evidence" value="ECO:0007669"/>
    <property type="project" value="UniProtKB-SubCell"/>
</dbReference>
<feature type="compositionally biased region" description="Basic residues" evidence="7">
    <location>
        <begin position="176"/>
        <end position="189"/>
    </location>
</feature>
<dbReference type="PANTHER" id="PTHR14211:SF7">
    <property type="entry name" value="RIBOSOME BIOGENESIS PROTEIN NOP53"/>
    <property type="match status" value="1"/>
</dbReference>
<dbReference type="GO" id="GO:0006364">
    <property type="term" value="P:rRNA processing"/>
    <property type="evidence" value="ECO:0007669"/>
    <property type="project" value="TreeGrafter"/>
</dbReference>